<gene>
    <name evidence="4" type="ORF">MNOR_LOCUS9006</name>
</gene>
<feature type="chain" id="PRO_5043954478" description="DM13 domain-containing protein" evidence="2">
    <location>
        <begin position="21"/>
        <end position="267"/>
    </location>
</feature>
<dbReference type="AlphaFoldDB" id="A0AAV2Q609"/>
<dbReference type="Proteomes" id="UP001497623">
    <property type="component" value="Unassembled WGS sequence"/>
</dbReference>
<evidence type="ECO:0000313" key="5">
    <source>
        <dbReference type="Proteomes" id="UP001497623"/>
    </source>
</evidence>
<accession>A0AAV2Q609</accession>
<dbReference type="PROSITE" id="PS51549">
    <property type="entry name" value="DM13"/>
    <property type="match status" value="2"/>
</dbReference>
<feature type="signal peptide" evidence="2">
    <location>
        <begin position="1"/>
        <end position="20"/>
    </location>
</feature>
<dbReference type="SMART" id="SM00686">
    <property type="entry name" value="DM13"/>
    <property type="match status" value="2"/>
</dbReference>
<evidence type="ECO:0000256" key="1">
    <source>
        <dbReference type="ARBA" id="ARBA00022737"/>
    </source>
</evidence>
<comment type="caution">
    <text evidence="4">The sequence shown here is derived from an EMBL/GenBank/DDBJ whole genome shotgun (WGS) entry which is preliminary data.</text>
</comment>
<dbReference type="PANTHER" id="PTHR24036:SF5">
    <property type="entry name" value="THROMBOMODULIN"/>
    <property type="match status" value="1"/>
</dbReference>
<evidence type="ECO:0000313" key="4">
    <source>
        <dbReference type="EMBL" id="CAL4073049.1"/>
    </source>
</evidence>
<sequence>MVTTGALLCILGVCLGSAVAQTPEPYMGTYIGKLSTLHHDVVGDVYAIDNITMYVKGFSYDGEAPDAFFFAGNRDSVPSNKGFIIPDEKGTEQVLGPYRRKNLVLKFPITKKGQRSLNDVQWVSIWCRRFAIDFGHVKIPKDGKWPAPEVSSGLLSDKPLLTSSSVTISDKNTFKIEDFTYDGTVQDAIFVMGSGDAEAAGSQVPDEKGTMNPLRKYNKKALTLQVPKEVRGQPIQYFGVWSPTVGMLSSVVFNPDALLPPSIRELP</sequence>
<keyword evidence="5" id="KW-1185">Reference proteome</keyword>
<dbReference type="Pfam" id="PF10517">
    <property type="entry name" value="DM13"/>
    <property type="match status" value="2"/>
</dbReference>
<dbReference type="InterPro" id="IPR019545">
    <property type="entry name" value="DM13_domain"/>
</dbReference>
<keyword evidence="1" id="KW-0677">Repeat</keyword>
<evidence type="ECO:0000259" key="3">
    <source>
        <dbReference type="PROSITE" id="PS51549"/>
    </source>
</evidence>
<name>A0AAV2Q609_MEGNR</name>
<dbReference type="InterPro" id="IPR052126">
    <property type="entry name" value="Spindle_Org/Thrombomodulin"/>
</dbReference>
<feature type="domain" description="DM13" evidence="3">
    <location>
        <begin position="28"/>
        <end position="140"/>
    </location>
</feature>
<reference evidence="4 5" key="1">
    <citation type="submission" date="2024-05" db="EMBL/GenBank/DDBJ databases">
        <authorList>
            <person name="Wallberg A."/>
        </authorList>
    </citation>
    <scope>NUCLEOTIDE SEQUENCE [LARGE SCALE GENOMIC DNA]</scope>
</reference>
<protein>
    <recommendedName>
        <fullName evidence="3">DM13 domain-containing protein</fullName>
    </recommendedName>
</protein>
<feature type="domain" description="DM13" evidence="3">
    <location>
        <begin position="148"/>
        <end position="255"/>
    </location>
</feature>
<organism evidence="4 5">
    <name type="scientific">Meganyctiphanes norvegica</name>
    <name type="common">Northern krill</name>
    <name type="synonym">Thysanopoda norvegica</name>
    <dbReference type="NCBI Taxonomy" id="48144"/>
    <lineage>
        <taxon>Eukaryota</taxon>
        <taxon>Metazoa</taxon>
        <taxon>Ecdysozoa</taxon>
        <taxon>Arthropoda</taxon>
        <taxon>Crustacea</taxon>
        <taxon>Multicrustacea</taxon>
        <taxon>Malacostraca</taxon>
        <taxon>Eumalacostraca</taxon>
        <taxon>Eucarida</taxon>
        <taxon>Euphausiacea</taxon>
        <taxon>Euphausiidae</taxon>
        <taxon>Meganyctiphanes</taxon>
    </lineage>
</organism>
<dbReference type="EMBL" id="CAXKWB010004264">
    <property type="protein sequence ID" value="CAL4073049.1"/>
    <property type="molecule type" value="Genomic_DNA"/>
</dbReference>
<proteinExistence type="predicted"/>
<keyword evidence="2" id="KW-0732">Signal</keyword>
<evidence type="ECO:0000256" key="2">
    <source>
        <dbReference type="SAM" id="SignalP"/>
    </source>
</evidence>
<dbReference type="PANTHER" id="PTHR24036">
    <property type="entry name" value="SKELETOR-RELATED"/>
    <property type="match status" value="1"/>
</dbReference>